<proteinExistence type="predicted"/>
<dbReference type="EMBL" id="CADCTK010000590">
    <property type="protein sequence ID" value="CAA9266042.1"/>
    <property type="molecule type" value="Genomic_DNA"/>
</dbReference>
<sequence length="64" mass="7151">MTDDERRTTNADGLSTPTTGDVFHAALCDSAWEAIVTPAAWRRRSPACIRRLHLTERSCGDYVE</sequence>
<evidence type="ECO:0000313" key="1">
    <source>
        <dbReference type="EMBL" id="CAA9266042.1"/>
    </source>
</evidence>
<reference evidence="1" key="1">
    <citation type="submission" date="2020-02" db="EMBL/GenBank/DDBJ databases">
        <authorList>
            <person name="Meier V. D."/>
        </authorList>
    </citation>
    <scope>NUCLEOTIDE SEQUENCE</scope>
    <source>
        <strain evidence="1">AVDCRST_MAG26</strain>
    </source>
</reference>
<organism evidence="1">
    <name type="scientific">uncultured Chloroflexia bacterium</name>
    <dbReference type="NCBI Taxonomy" id="1672391"/>
    <lineage>
        <taxon>Bacteria</taxon>
        <taxon>Bacillati</taxon>
        <taxon>Chloroflexota</taxon>
        <taxon>Chloroflexia</taxon>
        <taxon>environmental samples</taxon>
    </lineage>
</organism>
<protein>
    <submittedName>
        <fullName evidence="1">Uncharacterized protein</fullName>
    </submittedName>
</protein>
<gene>
    <name evidence="1" type="ORF">AVDCRST_MAG26-2568</name>
</gene>
<accession>A0A6J4J3J8</accession>
<dbReference type="AlphaFoldDB" id="A0A6J4J3J8"/>
<name>A0A6J4J3J8_9CHLR</name>